<sequence length="120" mass="13279">MELSDWRFANRIVAMLALLLWGFNQLGHGVAVRDGPQYVCLSEGPSQSAQALGATDQGNITGEMSFLPPTFFCGYPHRDAGQPPVVVDMYPLGQWLFWISLLILALTAVFALVLRRRARS</sequence>
<comment type="caution">
    <text evidence="2">The sequence shown here is derived from an EMBL/GenBank/DDBJ whole genome shotgun (WGS) entry which is preliminary data.</text>
</comment>
<name>A0ABP8WMW7_9MICC</name>
<protein>
    <recommendedName>
        <fullName evidence="4">DUF2946 domain-containing protein</fullName>
    </recommendedName>
</protein>
<evidence type="ECO:0000256" key="1">
    <source>
        <dbReference type="SAM" id="Phobius"/>
    </source>
</evidence>
<evidence type="ECO:0000313" key="2">
    <source>
        <dbReference type="EMBL" id="GAA4691824.1"/>
    </source>
</evidence>
<reference evidence="3" key="1">
    <citation type="journal article" date="2019" name="Int. J. Syst. Evol. Microbiol.">
        <title>The Global Catalogue of Microorganisms (GCM) 10K type strain sequencing project: providing services to taxonomists for standard genome sequencing and annotation.</title>
        <authorList>
            <consortium name="The Broad Institute Genomics Platform"/>
            <consortium name="The Broad Institute Genome Sequencing Center for Infectious Disease"/>
            <person name="Wu L."/>
            <person name="Ma J."/>
        </authorList>
    </citation>
    <scope>NUCLEOTIDE SEQUENCE [LARGE SCALE GENOMIC DNA]</scope>
    <source>
        <strain evidence="3">JCM 18958</strain>
    </source>
</reference>
<evidence type="ECO:0000313" key="3">
    <source>
        <dbReference type="Proteomes" id="UP001501446"/>
    </source>
</evidence>
<gene>
    <name evidence="2" type="ORF">GCM10025781_06230</name>
</gene>
<feature type="transmembrane region" description="Helical" evidence="1">
    <location>
        <begin position="95"/>
        <end position="114"/>
    </location>
</feature>
<dbReference type="Proteomes" id="UP001501446">
    <property type="component" value="Unassembled WGS sequence"/>
</dbReference>
<proteinExistence type="predicted"/>
<keyword evidence="1" id="KW-0812">Transmembrane</keyword>
<evidence type="ECO:0008006" key="4">
    <source>
        <dbReference type="Google" id="ProtNLM"/>
    </source>
</evidence>
<accession>A0ABP8WMW7</accession>
<organism evidence="2 3">
    <name type="scientific">Kocuria gwangalliensis</name>
    <dbReference type="NCBI Taxonomy" id="501592"/>
    <lineage>
        <taxon>Bacteria</taxon>
        <taxon>Bacillati</taxon>
        <taxon>Actinomycetota</taxon>
        <taxon>Actinomycetes</taxon>
        <taxon>Micrococcales</taxon>
        <taxon>Micrococcaceae</taxon>
        <taxon>Kocuria</taxon>
    </lineage>
</organism>
<keyword evidence="3" id="KW-1185">Reference proteome</keyword>
<keyword evidence="1" id="KW-1133">Transmembrane helix</keyword>
<keyword evidence="1" id="KW-0472">Membrane</keyword>
<dbReference type="EMBL" id="BAABLN010000005">
    <property type="protein sequence ID" value="GAA4691824.1"/>
    <property type="molecule type" value="Genomic_DNA"/>
</dbReference>